<reference evidence="9 10" key="1">
    <citation type="submission" date="2024-11" db="EMBL/GenBank/DDBJ databases">
        <authorList>
            <person name="Heng Y.C."/>
            <person name="Lim A.C.H."/>
            <person name="Lee J.K.Y."/>
            <person name="Kittelmann S."/>
        </authorList>
    </citation>
    <scope>NUCLEOTIDE SEQUENCE [LARGE SCALE GENOMIC DNA]</scope>
    <source>
        <strain evidence="9 10">WILCCON 0114</strain>
    </source>
</reference>
<dbReference type="NCBIfam" id="NF009489">
    <property type="entry name" value="PRK12851.1"/>
    <property type="match status" value="1"/>
</dbReference>
<evidence type="ECO:0000256" key="2">
    <source>
        <dbReference type="ARBA" id="ARBA00022741"/>
    </source>
</evidence>
<dbReference type="Proteomes" id="UP001623592">
    <property type="component" value="Unassembled WGS sequence"/>
</dbReference>
<dbReference type="InterPro" id="IPR027410">
    <property type="entry name" value="TCP-1-like_intermed_sf"/>
</dbReference>
<dbReference type="CDD" id="cd03344">
    <property type="entry name" value="GroEL"/>
    <property type="match status" value="1"/>
</dbReference>
<proteinExistence type="inferred from homology"/>
<feature type="binding site" evidence="6">
    <location>
        <position position="413"/>
    </location>
    <ligand>
        <name>ATP</name>
        <dbReference type="ChEBI" id="CHEBI:30616"/>
    </ligand>
</feature>
<comment type="subunit">
    <text evidence="6 8">Forms a cylinder of 14 subunits composed of two heptameric rings stacked back-to-back. Interacts with the co-chaperonin GroES.</text>
</comment>
<dbReference type="Pfam" id="PF00118">
    <property type="entry name" value="Cpn60_TCP1"/>
    <property type="match status" value="1"/>
</dbReference>
<comment type="caution">
    <text evidence="6">Lacks conserved residue(s) required for the propagation of feature annotation.</text>
</comment>
<keyword evidence="10" id="KW-1185">Reference proteome</keyword>
<comment type="similarity">
    <text evidence="1 6 7">Belongs to the chaperonin (HSP60) family.</text>
</comment>
<dbReference type="Gene3D" id="3.30.260.10">
    <property type="entry name" value="TCP-1-like chaperonin intermediate domain"/>
    <property type="match status" value="1"/>
</dbReference>
<evidence type="ECO:0000256" key="3">
    <source>
        <dbReference type="ARBA" id="ARBA00022840"/>
    </source>
</evidence>
<evidence type="ECO:0000256" key="5">
    <source>
        <dbReference type="ARBA" id="ARBA00023235"/>
    </source>
</evidence>
<dbReference type="InterPro" id="IPR027409">
    <property type="entry name" value="GroEL-like_apical_dom_sf"/>
</dbReference>
<accession>A0ABW8TKE0</accession>
<sequence>MAKQILYGEDARRAMQKGVDKLANTVKVTLGPKGRNVVLDKKFGAPLITNDGVSIAREIELEDPYENMGAQLVKEVATKTNDVAGDGTTTATLLAQAIIREGLKNVTAGANPMLIRNGIRKAVALTVEELKKISKPINGKEDIARVASISAADPEIGKLIADAMEKVGNEGVITVEESKTMGTELDVVEGMQFDRGYLSPYMVTDSEKMEAALDDPYILITDKKISNIQEVLPILEQIVQQGKKLLIIADDVEGEALATLVVNKLRGTFTCVAVKAPGFGDRRKEMLRDIAILTGGEVISEELGKDLKDVTLDMLGRAESVKITKENTTVVNGKGDKNEIHDRVAQIRAQIEETTSDFDREKLQERLAKLAGGVAVIKVGAASETELKERKLRIEDALAATKAAVEEGIIAGGGTAYIDVLPEVKKLTDEEQDAQLGINIVIRALEEPVRQIAANAGLEGSVIIEKIMNSEKGIGFDALREKYVDMIKVGIVDPTKVTRSALQNAASVASTFLTTECAVADIPEKEKAAPGVPGAPGMGMDGMY</sequence>
<comment type="subcellular location">
    <subcellularLocation>
        <location evidence="6">Cytoplasm</location>
    </subcellularLocation>
</comment>
<dbReference type="EC" id="5.6.1.7" evidence="6"/>
<keyword evidence="3 6" id="KW-0067">ATP-binding</keyword>
<evidence type="ECO:0000256" key="4">
    <source>
        <dbReference type="ARBA" id="ARBA00023186"/>
    </source>
</evidence>
<dbReference type="HAMAP" id="MF_00600">
    <property type="entry name" value="CH60"/>
    <property type="match status" value="1"/>
</dbReference>
<dbReference type="SUPFAM" id="SSF48592">
    <property type="entry name" value="GroEL equatorial domain-like"/>
    <property type="match status" value="1"/>
</dbReference>
<dbReference type="PANTHER" id="PTHR45633">
    <property type="entry name" value="60 KDA HEAT SHOCK PROTEIN, MITOCHONDRIAL"/>
    <property type="match status" value="1"/>
</dbReference>
<dbReference type="NCBIfam" id="NF000592">
    <property type="entry name" value="PRK00013.1"/>
    <property type="match status" value="1"/>
</dbReference>
<keyword evidence="2 6" id="KW-0547">Nucleotide-binding</keyword>
<dbReference type="NCBIfam" id="NF009488">
    <property type="entry name" value="PRK12850.1"/>
    <property type="match status" value="1"/>
</dbReference>
<evidence type="ECO:0000256" key="1">
    <source>
        <dbReference type="ARBA" id="ARBA00006607"/>
    </source>
</evidence>
<dbReference type="Gene3D" id="1.10.560.10">
    <property type="entry name" value="GroEL-like equatorial domain"/>
    <property type="match status" value="1"/>
</dbReference>
<protein>
    <recommendedName>
        <fullName evidence="6">Chaperonin GroEL</fullName>
        <ecNumber evidence="6">5.6.1.7</ecNumber>
    </recommendedName>
    <alternativeName>
        <fullName evidence="6">60 kDa chaperonin</fullName>
    </alternativeName>
    <alternativeName>
        <fullName evidence="6">Chaperonin-60</fullName>
        <shortName evidence="6">Cpn60</shortName>
    </alternativeName>
</protein>
<dbReference type="NCBIfam" id="TIGR02348">
    <property type="entry name" value="GroEL"/>
    <property type="match status" value="1"/>
</dbReference>
<feature type="binding site" evidence="6">
    <location>
        <begin position="29"/>
        <end position="32"/>
    </location>
    <ligand>
        <name>ATP</name>
        <dbReference type="ChEBI" id="CHEBI:30616"/>
    </ligand>
</feature>
<feature type="binding site" evidence="6">
    <location>
        <begin position="477"/>
        <end position="479"/>
    </location>
    <ligand>
        <name>ATP</name>
        <dbReference type="ChEBI" id="CHEBI:30616"/>
    </ligand>
</feature>
<dbReference type="NCBIfam" id="NF009487">
    <property type="entry name" value="PRK12849.1"/>
    <property type="match status" value="1"/>
</dbReference>
<dbReference type="PRINTS" id="PR00298">
    <property type="entry name" value="CHAPERONIN60"/>
</dbReference>
<dbReference type="SUPFAM" id="SSF52029">
    <property type="entry name" value="GroEL apical domain-like"/>
    <property type="match status" value="1"/>
</dbReference>
<evidence type="ECO:0000313" key="9">
    <source>
        <dbReference type="EMBL" id="MFL0253026.1"/>
    </source>
</evidence>
<dbReference type="SUPFAM" id="SSF54849">
    <property type="entry name" value="GroEL-intermediate domain like"/>
    <property type="match status" value="1"/>
</dbReference>
<feature type="binding site" evidence="6">
    <location>
        <position position="493"/>
    </location>
    <ligand>
        <name>ATP</name>
        <dbReference type="ChEBI" id="CHEBI:30616"/>
    </ligand>
</feature>
<evidence type="ECO:0000313" key="10">
    <source>
        <dbReference type="Proteomes" id="UP001623592"/>
    </source>
</evidence>
<comment type="function">
    <text evidence="6 8">Together with its co-chaperonin GroES, plays an essential role in assisting protein folding. The GroEL-GroES system forms a nano-cage that allows encapsulation of the non-native substrate proteins and provides a physical environment optimized to promote and accelerate protein folding.</text>
</comment>
<organism evidence="9 10">
    <name type="scientific">Clostridium neuense</name>
    <dbReference type="NCBI Taxonomy" id="1728934"/>
    <lineage>
        <taxon>Bacteria</taxon>
        <taxon>Bacillati</taxon>
        <taxon>Bacillota</taxon>
        <taxon>Clostridia</taxon>
        <taxon>Eubacteriales</taxon>
        <taxon>Clostridiaceae</taxon>
        <taxon>Clostridium</taxon>
    </lineage>
</organism>
<dbReference type="InterPro" id="IPR018370">
    <property type="entry name" value="Chaperonin_Cpn60_CS"/>
</dbReference>
<evidence type="ECO:0000256" key="6">
    <source>
        <dbReference type="HAMAP-Rule" id="MF_00600"/>
    </source>
</evidence>
<keyword evidence="4 6" id="KW-0143">Chaperone</keyword>
<evidence type="ECO:0000256" key="8">
    <source>
        <dbReference type="RuleBase" id="RU000419"/>
    </source>
</evidence>
<dbReference type="PROSITE" id="PS00296">
    <property type="entry name" value="CHAPERONINS_CPN60"/>
    <property type="match status" value="1"/>
</dbReference>
<dbReference type="RefSeq" id="WP_406789688.1">
    <property type="nucleotide sequence ID" value="NZ_JBJIAA010000024.1"/>
</dbReference>
<dbReference type="InterPro" id="IPR001844">
    <property type="entry name" value="Cpn60/GroEL"/>
</dbReference>
<keyword evidence="6" id="KW-0963">Cytoplasm</keyword>
<comment type="caution">
    <text evidence="9">The sequence shown here is derived from an EMBL/GenBank/DDBJ whole genome shotgun (WGS) entry which is preliminary data.</text>
</comment>
<feature type="binding site" evidence="6">
    <location>
        <begin position="86"/>
        <end position="90"/>
    </location>
    <ligand>
        <name>ATP</name>
        <dbReference type="ChEBI" id="CHEBI:30616"/>
    </ligand>
</feature>
<name>A0ABW8TKE0_9CLOT</name>
<gene>
    <name evidence="6 9" type="primary">groL</name>
    <name evidence="6" type="synonym">groEL</name>
    <name evidence="9" type="ORF">ACJDT4_21695</name>
</gene>
<dbReference type="EMBL" id="JBJIAA010000024">
    <property type="protein sequence ID" value="MFL0253026.1"/>
    <property type="molecule type" value="Genomic_DNA"/>
</dbReference>
<keyword evidence="5 6" id="KW-0413">Isomerase</keyword>
<dbReference type="InterPro" id="IPR027413">
    <property type="entry name" value="GROEL-like_equatorial_sf"/>
</dbReference>
<dbReference type="Gene3D" id="3.50.7.10">
    <property type="entry name" value="GroEL"/>
    <property type="match status" value="1"/>
</dbReference>
<evidence type="ECO:0000256" key="7">
    <source>
        <dbReference type="RuleBase" id="RU000418"/>
    </source>
</evidence>
<dbReference type="InterPro" id="IPR002423">
    <property type="entry name" value="Cpn60/GroEL/TCP-1"/>
</dbReference>